<accession>A0A927MHU2</accession>
<keyword evidence="1" id="KW-0472">Membrane</keyword>
<keyword evidence="3" id="KW-1185">Reference proteome</keyword>
<feature type="transmembrane region" description="Helical" evidence="1">
    <location>
        <begin position="77"/>
        <end position="99"/>
    </location>
</feature>
<dbReference type="InterPro" id="IPR019235">
    <property type="entry name" value="DUF2178_TM"/>
</dbReference>
<dbReference type="Pfam" id="PF09946">
    <property type="entry name" value="DUF2178"/>
    <property type="match status" value="1"/>
</dbReference>
<feature type="transmembrane region" description="Helical" evidence="1">
    <location>
        <begin position="50"/>
        <end position="71"/>
    </location>
</feature>
<feature type="transmembrane region" description="Helical" evidence="1">
    <location>
        <begin position="6"/>
        <end position="29"/>
    </location>
</feature>
<sequence length="103" mass="11745">MREDFDLLAFLLGLPLGLVITLSIGYFVWKRGKRQRRYDERYKRIQEQARSLSWAVTIFTLVIAWAIIIIIEGASLSFFLISGVYVLAMITYGIGAAIADKKN</sequence>
<proteinExistence type="predicted"/>
<dbReference type="RefSeq" id="WP_192598660.1">
    <property type="nucleotide sequence ID" value="NZ_JADBEL010000009.1"/>
</dbReference>
<reference evidence="2" key="1">
    <citation type="submission" date="2020-10" db="EMBL/GenBank/DDBJ databases">
        <title>Genomic Encyclopedia of Type Strains, Phase IV (KMG-IV): sequencing the most valuable type-strain genomes for metagenomic binning, comparative biology and taxonomic classification.</title>
        <authorList>
            <person name="Goeker M."/>
        </authorList>
    </citation>
    <scope>NUCLEOTIDE SEQUENCE</scope>
    <source>
        <strain evidence="2">DSM 13886</strain>
    </source>
</reference>
<organism evidence="2 3">
    <name type="scientific">Sporosarcina limicola</name>
    <dbReference type="NCBI Taxonomy" id="34101"/>
    <lineage>
        <taxon>Bacteria</taxon>
        <taxon>Bacillati</taxon>
        <taxon>Bacillota</taxon>
        <taxon>Bacilli</taxon>
        <taxon>Bacillales</taxon>
        <taxon>Caryophanaceae</taxon>
        <taxon>Sporosarcina</taxon>
    </lineage>
</organism>
<dbReference type="Proteomes" id="UP000658225">
    <property type="component" value="Unassembled WGS sequence"/>
</dbReference>
<keyword evidence="1" id="KW-1133">Transmembrane helix</keyword>
<name>A0A927MHU2_9BACL</name>
<evidence type="ECO:0000256" key="1">
    <source>
        <dbReference type="SAM" id="Phobius"/>
    </source>
</evidence>
<protein>
    <submittedName>
        <fullName evidence="2">Nicotinamide riboside transporter PnuC</fullName>
    </submittedName>
</protein>
<dbReference type="AlphaFoldDB" id="A0A927MHU2"/>
<comment type="caution">
    <text evidence="2">The sequence shown here is derived from an EMBL/GenBank/DDBJ whole genome shotgun (WGS) entry which is preliminary data.</text>
</comment>
<gene>
    <name evidence="2" type="ORF">H4683_001993</name>
</gene>
<evidence type="ECO:0000313" key="2">
    <source>
        <dbReference type="EMBL" id="MBE1554915.1"/>
    </source>
</evidence>
<dbReference type="EMBL" id="JADBEL010000009">
    <property type="protein sequence ID" value="MBE1554915.1"/>
    <property type="molecule type" value="Genomic_DNA"/>
</dbReference>
<evidence type="ECO:0000313" key="3">
    <source>
        <dbReference type="Proteomes" id="UP000658225"/>
    </source>
</evidence>
<keyword evidence="1" id="KW-0812">Transmembrane</keyword>